<reference evidence="1" key="1">
    <citation type="submission" date="2023-08" db="EMBL/GenBank/DDBJ databases">
        <title>The draft genome of Tsukamurella strandjordii strain 050030.</title>
        <authorList>
            <person name="Zhao F."/>
            <person name="Feng Y."/>
            <person name="Zong Z."/>
        </authorList>
    </citation>
    <scope>NUCLEOTIDE SEQUENCE</scope>
    <source>
        <strain evidence="1">050030</strain>
    </source>
</reference>
<evidence type="ECO:0000313" key="1">
    <source>
        <dbReference type="EMBL" id="MDP0399180.1"/>
    </source>
</evidence>
<sequence length="90" mass="9498">MSHDDTEIVPVVNLTPVGLIEATFGDQTMTLDTEAARSLAVNLLGLVGVQLTDDPPSGVPSEIVRPALVSQVADAFAQWRDLLAEPDANT</sequence>
<keyword evidence="2" id="KW-1185">Reference proteome</keyword>
<gene>
    <name evidence="1" type="ORF">Q7X28_14715</name>
</gene>
<evidence type="ECO:0000313" key="2">
    <source>
        <dbReference type="Proteomes" id="UP001178281"/>
    </source>
</evidence>
<accession>A0AA90NIE7</accession>
<name>A0AA90NIE7_9ACTN</name>
<proteinExistence type="predicted"/>
<dbReference type="Proteomes" id="UP001178281">
    <property type="component" value="Unassembled WGS sequence"/>
</dbReference>
<dbReference type="EMBL" id="JAUTIX010000005">
    <property type="protein sequence ID" value="MDP0399180.1"/>
    <property type="molecule type" value="Genomic_DNA"/>
</dbReference>
<organism evidence="1 2">
    <name type="scientific">Tsukamurella strandjordii</name>
    <dbReference type="NCBI Taxonomy" id="147577"/>
    <lineage>
        <taxon>Bacteria</taxon>
        <taxon>Bacillati</taxon>
        <taxon>Actinomycetota</taxon>
        <taxon>Actinomycetes</taxon>
        <taxon>Mycobacteriales</taxon>
        <taxon>Tsukamurellaceae</taxon>
        <taxon>Tsukamurella</taxon>
    </lineage>
</organism>
<comment type="caution">
    <text evidence="1">The sequence shown here is derived from an EMBL/GenBank/DDBJ whole genome shotgun (WGS) entry which is preliminary data.</text>
</comment>
<protein>
    <submittedName>
        <fullName evidence="1">Uncharacterized protein</fullName>
    </submittedName>
</protein>
<dbReference type="AlphaFoldDB" id="A0AA90NIE7"/>
<dbReference type="RefSeq" id="WP_305111880.1">
    <property type="nucleotide sequence ID" value="NZ_JAUTIX010000005.1"/>
</dbReference>